<dbReference type="Gene3D" id="2.60.200.30">
    <property type="entry name" value="Probable inorganic polyphosphate/atp-NAD kinase, domain 2"/>
    <property type="match status" value="1"/>
</dbReference>
<organism evidence="5">
    <name type="scientific">freshwater metagenome</name>
    <dbReference type="NCBI Taxonomy" id="449393"/>
    <lineage>
        <taxon>unclassified sequences</taxon>
        <taxon>metagenomes</taxon>
        <taxon>ecological metagenomes</taxon>
    </lineage>
</organism>
<keyword evidence="4" id="KW-0520">NAD</keyword>
<dbReference type="PANTHER" id="PTHR20275:SF0">
    <property type="entry name" value="NAD KINASE"/>
    <property type="match status" value="1"/>
</dbReference>
<keyword evidence="1" id="KW-0808">Transferase</keyword>
<dbReference type="InterPro" id="IPR017437">
    <property type="entry name" value="ATP-NAD_kinase_PpnK-typ_C"/>
</dbReference>
<dbReference type="InterPro" id="IPR016064">
    <property type="entry name" value="NAD/diacylglycerol_kinase_sf"/>
</dbReference>
<gene>
    <name evidence="5" type="ORF">UFOPK3124_00470</name>
</gene>
<evidence type="ECO:0000256" key="1">
    <source>
        <dbReference type="ARBA" id="ARBA00022679"/>
    </source>
</evidence>
<name>A0A6J6YYL1_9ZZZZ</name>
<dbReference type="AlphaFoldDB" id="A0A6J6YYL1"/>
<dbReference type="NCBIfam" id="NF002892">
    <property type="entry name" value="PRK03372.1"/>
    <property type="match status" value="1"/>
</dbReference>
<dbReference type="Gene3D" id="3.40.50.10330">
    <property type="entry name" value="Probable inorganic polyphosphate/atp-NAD kinase, domain 1"/>
    <property type="match status" value="1"/>
</dbReference>
<dbReference type="Pfam" id="PF01513">
    <property type="entry name" value="NAD_kinase"/>
    <property type="match status" value="1"/>
</dbReference>
<evidence type="ECO:0000256" key="2">
    <source>
        <dbReference type="ARBA" id="ARBA00022777"/>
    </source>
</evidence>
<dbReference type="HAMAP" id="MF_00361">
    <property type="entry name" value="NAD_kinase"/>
    <property type="match status" value="1"/>
</dbReference>
<dbReference type="Pfam" id="PF20143">
    <property type="entry name" value="NAD_kinase_C"/>
    <property type="match status" value="1"/>
</dbReference>
<dbReference type="InterPro" id="IPR017438">
    <property type="entry name" value="ATP-NAD_kinase_N"/>
</dbReference>
<reference evidence="5" key="1">
    <citation type="submission" date="2020-05" db="EMBL/GenBank/DDBJ databases">
        <authorList>
            <person name="Chiriac C."/>
            <person name="Salcher M."/>
            <person name="Ghai R."/>
            <person name="Kavagutti S V."/>
        </authorList>
    </citation>
    <scope>NUCLEOTIDE SEQUENCE</scope>
</reference>
<accession>A0A6J6YYL1</accession>
<evidence type="ECO:0000313" key="5">
    <source>
        <dbReference type="EMBL" id="CAB4812058.1"/>
    </source>
</evidence>
<dbReference type="InterPro" id="IPR002504">
    <property type="entry name" value="NADK"/>
</dbReference>
<proteinExistence type="inferred from homology"/>
<keyword evidence="3" id="KW-0521">NADP</keyword>
<dbReference type="SUPFAM" id="SSF111331">
    <property type="entry name" value="NAD kinase/diacylglycerol kinase-like"/>
    <property type="match status" value="1"/>
</dbReference>
<evidence type="ECO:0000256" key="3">
    <source>
        <dbReference type="ARBA" id="ARBA00022857"/>
    </source>
</evidence>
<evidence type="ECO:0000256" key="4">
    <source>
        <dbReference type="ARBA" id="ARBA00023027"/>
    </source>
</evidence>
<dbReference type="GO" id="GO:0019674">
    <property type="term" value="P:NAD+ metabolic process"/>
    <property type="evidence" value="ECO:0007669"/>
    <property type="project" value="InterPro"/>
</dbReference>
<dbReference type="EMBL" id="CAFAAY010000022">
    <property type="protein sequence ID" value="CAB4812058.1"/>
    <property type="molecule type" value="Genomic_DNA"/>
</dbReference>
<protein>
    <submittedName>
        <fullName evidence="5">Unannotated protein</fullName>
    </submittedName>
</protein>
<dbReference type="PANTHER" id="PTHR20275">
    <property type="entry name" value="NAD KINASE"/>
    <property type="match status" value="1"/>
</dbReference>
<sequence>MSKRNILMLVNSARDEAEKASETIVSILSAADINIFTLADSVIPEVELVLVLGGDGTILRGGEYAVSKNVPVLGINLGHVGFMAEVEAFTYEKVANAVISKDYVLDQRMLLAFEVKRAGMVIEQGWALNEVSIERKSTTMVELFVQIDNRPLSRWGCDGIICATPTGSTAYAFSAGGPVLWPEVQALVLVPIAAHALFAKPMVIAPSSTIGIAIESSDASLSADALRKIELIKDDEIAITKNATQITLAHLKSTIFTDRLVAKFKLPVEGWRGE</sequence>
<dbReference type="GO" id="GO:0003951">
    <property type="term" value="F:NAD+ kinase activity"/>
    <property type="evidence" value="ECO:0007669"/>
    <property type="project" value="InterPro"/>
</dbReference>
<dbReference type="GO" id="GO:0006741">
    <property type="term" value="P:NADP+ biosynthetic process"/>
    <property type="evidence" value="ECO:0007669"/>
    <property type="project" value="InterPro"/>
</dbReference>
<keyword evidence="2" id="KW-0418">Kinase</keyword>